<dbReference type="PROSITE" id="PS51030">
    <property type="entry name" value="NUCLEAR_REC_DBD_2"/>
    <property type="match status" value="1"/>
</dbReference>
<dbReference type="GO" id="GO:0045944">
    <property type="term" value="P:positive regulation of transcription by RNA polymerase II"/>
    <property type="evidence" value="ECO:0007669"/>
    <property type="project" value="TreeGrafter"/>
</dbReference>
<evidence type="ECO:0000256" key="7">
    <source>
        <dbReference type="ARBA" id="ARBA00023163"/>
    </source>
</evidence>
<comment type="similarity">
    <text evidence="1">Belongs to the nuclear hormone receptor family.</text>
</comment>
<evidence type="ECO:0000256" key="3">
    <source>
        <dbReference type="ARBA" id="ARBA00022771"/>
    </source>
</evidence>
<dbReference type="InterPro" id="IPR013088">
    <property type="entry name" value="Znf_NHR/GATA"/>
</dbReference>
<dbReference type="InterPro" id="IPR050234">
    <property type="entry name" value="Nuclear_hormone_rcpt_NR1"/>
</dbReference>
<keyword evidence="8" id="KW-0675">Receptor</keyword>
<keyword evidence="3" id="KW-0863">Zinc-finger</keyword>
<sequence>MSNSSDANGGAENAQKCCKICGDSAGCGINFGCFSCESCKAFFRRCSVRAQSLKCPFNGHCRITKVSRRACQSCRLYTCVKNGMRKELVDVWKKVRAVSPVEGGGEEGIGIGEHVGQKQRQSRRKVRKVCGCCGCKCEEGKQTAEKGTQTDVQRTKDAVLDEESFSTLSPSSPTLSRPLEDVHQLLLDVRFVFFAIYFDFDQPKELIRANGVLDAPLRVPHQHVLPFNL</sequence>
<dbReference type="SMART" id="SM00399">
    <property type="entry name" value="ZnF_C4"/>
    <property type="match status" value="1"/>
</dbReference>
<dbReference type="PROSITE" id="PS00031">
    <property type="entry name" value="NUCLEAR_REC_DBD_1"/>
    <property type="match status" value="1"/>
</dbReference>
<proteinExistence type="inferred from homology"/>
<dbReference type="GO" id="GO:0000978">
    <property type="term" value="F:RNA polymerase II cis-regulatory region sequence-specific DNA binding"/>
    <property type="evidence" value="ECO:0007669"/>
    <property type="project" value="TreeGrafter"/>
</dbReference>
<evidence type="ECO:0000313" key="11">
    <source>
        <dbReference type="Proteomes" id="UP000050741"/>
    </source>
</evidence>
<dbReference type="Proteomes" id="UP000050741">
    <property type="component" value="Unassembled WGS sequence"/>
</dbReference>
<dbReference type="PANTHER" id="PTHR24082">
    <property type="entry name" value="NUCLEAR HORMONE RECEPTOR"/>
    <property type="match status" value="1"/>
</dbReference>
<dbReference type="Pfam" id="PF00105">
    <property type="entry name" value="zf-C4"/>
    <property type="match status" value="1"/>
</dbReference>
<dbReference type="PRINTS" id="PR00047">
    <property type="entry name" value="STROIDFINGER"/>
</dbReference>
<keyword evidence="6" id="KW-0238">DNA-binding</keyword>
<evidence type="ECO:0000313" key="12">
    <source>
        <dbReference type="WBParaSite" id="GPLIN_000678700"/>
    </source>
</evidence>
<dbReference type="InterPro" id="IPR001628">
    <property type="entry name" value="Znf_hrmn_rcpt"/>
</dbReference>
<reference evidence="11" key="2">
    <citation type="submission" date="2014-05" db="EMBL/GenBank/DDBJ databases">
        <title>The genome and life-stage specific transcriptomes of Globodera pallida elucidate key aspects of plant parasitism by a cyst nematode.</title>
        <authorList>
            <person name="Cotton J.A."/>
            <person name="Lilley C.J."/>
            <person name="Jones L.M."/>
            <person name="Kikuchi T."/>
            <person name="Reid A.J."/>
            <person name="Thorpe P."/>
            <person name="Tsai I.J."/>
            <person name="Beasley H."/>
            <person name="Blok V."/>
            <person name="Cock P.J.A."/>
            <person name="Van den Akker S.E."/>
            <person name="Holroyd N."/>
            <person name="Hunt M."/>
            <person name="Mantelin S."/>
            <person name="Naghra H."/>
            <person name="Pain A."/>
            <person name="Palomares-Rius J.E."/>
            <person name="Zarowiecki M."/>
            <person name="Berriman M."/>
            <person name="Jones J.T."/>
            <person name="Urwin P.E."/>
        </authorList>
    </citation>
    <scope>NUCLEOTIDE SEQUENCE [LARGE SCALE GENOMIC DNA]</scope>
    <source>
        <strain evidence="11">Lindley</strain>
    </source>
</reference>
<keyword evidence="5" id="KW-0805">Transcription regulation</keyword>
<evidence type="ECO:0000256" key="1">
    <source>
        <dbReference type="ARBA" id="ARBA00005993"/>
    </source>
</evidence>
<evidence type="ECO:0000256" key="8">
    <source>
        <dbReference type="ARBA" id="ARBA00023170"/>
    </source>
</evidence>
<accession>A0A183C1P3</accession>
<dbReference type="GO" id="GO:0000122">
    <property type="term" value="P:negative regulation of transcription by RNA polymerase II"/>
    <property type="evidence" value="ECO:0007669"/>
    <property type="project" value="TreeGrafter"/>
</dbReference>
<evidence type="ECO:0000256" key="6">
    <source>
        <dbReference type="ARBA" id="ARBA00023125"/>
    </source>
</evidence>
<dbReference type="Gene3D" id="3.30.50.10">
    <property type="entry name" value="Erythroid Transcription Factor GATA-1, subunit A"/>
    <property type="match status" value="1"/>
</dbReference>
<dbReference type="WBParaSite" id="GPLIN_000678700">
    <property type="protein sequence ID" value="GPLIN_000678700"/>
    <property type="gene ID" value="GPLIN_000678700"/>
</dbReference>
<keyword evidence="7" id="KW-0804">Transcription</keyword>
<dbReference type="GO" id="GO:0004879">
    <property type="term" value="F:nuclear receptor activity"/>
    <property type="evidence" value="ECO:0007669"/>
    <property type="project" value="TreeGrafter"/>
</dbReference>
<evidence type="ECO:0000256" key="9">
    <source>
        <dbReference type="ARBA" id="ARBA00023242"/>
    </source>
</evidence>
<dbReference type="SUPFAM" id="SSF57716">
    <property type="entry name" value="Glucocorticoid receptor-like (DNA-binding domain)"/>
    <property type="match status" value="1"/>
</dbReference>
<reference evidence="11" key="1">
    <citation type="submission" date="2013-12" db="EMBL/GenBank/DDBJ databases">
        <authorList>
            <person name="Aslett M."/>
        </authorList>
    </citation>
    <scope>NUCLEOTIDE SEQUENCE [LARGE SCALE GENOMIC DNA]</scope>
    <source>
        <strain evidence="11">Lindley</strain>
    </source>
</reference>
<dbReference type="PANTHER" id="PTHR24082:SF283">
    <property type="entry name" value="NUCLEAR HORMONE RECEPTOR HR96"/>
    <property type="match status" value="1"/>
</dbReference>
<evidence type="ECO:0000256" key="5">
    <source>
        <dbReference type="ARBA" id="ARBA00023015"/>
    </source>
</evidence>
<organism evidence="11 12">
    <name type="scientific">Globodera pallida</name>
    <name type="common">Potato cyst nematode worm</name>
    <name type="synonym">Heterodera pallida</name>
    <dbReference type="NCBI Taxonomy" id="36090"/>
    <lineage>
        <taxon>Eukaryota</taxon>
        <taxon>Metazoa</taxon>
        <taxon>Ecdysozoa</taxon>
        <taxon>Nematoda</taxon>
        <taxon>Chromadorea</taxon>
        <taxon>Rhabditida</taxon>
        <taxon>Tylenchina</taxon>
        <taxon>Tylenchomorpha</taxon>
        <taxon>Tylenchoidea</taxon>
        <taxon>Heteroderidae</taxon>
        <taxon>Heteroderinae</taxon>
        <taxon>Globodera</taxon>
    </lineage>
</organism>
<dbReference type="AlphaFoldDB" id="A0A183C1P3"/>
<dbReference type="GO" id="GO:0030154">
    <property type="term" value="P:cell differentiation"/>
    <property type="evidence" value="ECO:0007669"/>
    <property type="project" value="TreeGrafter"/>
</dbReference>
<evidence type="ECO:0000256" key="2">
    <source>
        <dbReference type="ARBA" id="ARBA00022723"/>
    </source>
</evidence>
<name>A0A183C1P3_GLOPA</name>
<keyword evidence="9" id="KW-0539">Nucleus</keyword>
<keyword evidence="2" id="KW-0479">Metal-binding</keyword>
<dbReference type="GO" id="GO:0008270">
    <property type="term" value="F:zinc ion binding"/>
    <property type="evidence" value="ECO:0007669"/>
    <property type="project" value="UniProtKB-KW"/>
</dbReference>
<reference evidence="12" key="3">
    <citation type="submission" date="2016-06" db="UniProtKB">
        <authorList>
            <consortium name="WormBaseParasite"/>
        </authorList>
    </citation>
    <scope>IDENTIFICATION</scope>
</reference>
<evidence type="ECO:0000256" key="4">
    <source>
        <dbReference type="ARBA" id="ARBA00022833"/>
    </source>
</evidence>
<keyword evidence="4" id="KW-0862">Zinc</keyword>
<keyword evidence="11" id="KW-1185">Reference proteome</keyword>
<evidence type="ECO:0000259" key="10">
    <source>
        <dbReference type="PROSITE" id="PS51030"/>
    </source>
</evidence>
<feature type="domain" description="Nuclear receptor" evidence="10">
    <location>
        <begin position="15"/>
        <end position="91"/>
    </location>
</feature>
<protein>
    <submittedName>
        <fullName evidence="12">Nuclear receptor domain-containing protein</fullName>
    </submittedName>
</protein>